<dbReference type="InterPro" id="IPR036513">
    <property type="entry name" value="STAS_dom_sf"/>
</dbReference>
<dbReference type="RefSeq" id="WP_266941620.1">
    <property type="nucleotide sequence ID" value="NZ_CP107955.1"/>
</dbReference>
<name>A0ABU3UI00_9ACTN</name>
<proteinExistence type="predicted"/>
<dbReference type="Pfam" id="PF01740">
    <property type="entry name" value="STAS"/>
    <property type="match status" value="1"/>
</dbReference>
<gene>
    <name evidence="2" type="ORF">PU648_14620</name>
</gene>
<keyword evidence="3" id="KW-1185">Reference proteome</keyword>
<dbReference type="Proteomes" id="UP001257627">
    <property type="component" value="Unassembled WGS sequence"/>
</dbReference>
<dbReference type="Gene3D" id="3.30.750.24">
    <property type="entry name" value="STAS domain"/>
    <property type="match status" value="1"/>
</dbReference>
<protein>
    <submittedName>
        <fullName evidence="2">STAS domain-containing protein</fullName>
    </submittedName>
</protein>
<evidence type="ECO:0000313" key="2">
    <source>
        <dbReference type="EMBL" id="MDU8993544.1"/>
    </source>
</evidence>
<dbReference type="SUPFAM" id="SSF52091">
    <property type="entry name" value="SpoIIaa-like"/>
    <property type="match status" value="1"/>
</dbReference>
<evidence type="ECO:0000313" key="3">
    <source>
        <dbReference type="Proteomes" id="UP001257627"/>
    </source>
</evidence>
<dbReference type="InterPro" id="IPR002645">
    <property type="entry name" value="STAS_dom"/>
</dbReference>
<accession>A0ABU3UI00</accession>
<reference evidence="2 3" key="1">
    <citation type="submission" date="2023-02" db="EMBL/GenBank/DDBJ databases">
        <authorList>
            <person name="Maleckis M."/>
        </authorList>
    </citation>
    <scope>NUCLEOTIDE SEQUENCE [LARGE SCALE GENOMIC DNA]</scope>
    <source>
        <strain evidence="2 3">P8-A2</strain>
    </source>
</reference>
<feature type="domain" description="STAS" evidence="1">
    <location>
        <begin position="30"/>
        <end position="137"/>
    </location>
</feature>
<organism evidence="2 3">
    <name type="scientific">Streptomyces mirabilis</name>
    <dbReference type="NCBI Taxonomy" id="68239"/>
    <lineage>
        <taxon>Bacteria</taxon>
        <taxon>Bacillati</taxon>
        <taxon>Actinomycetota</taxon>
        <taxon>Actinomycetes</taxon>
        <taxon>Kitasatosporales</taxon>
        <taxon>Streptomycetaceae</taxon>
        <taxon>Streptomyces</taxon>
    </lineage>
</organism>
<sequence>MPDSSSAHDPHEQHGFRGVGSRILHPFHRHTAVVAPHPDHVVVRLSGEITSKNADQIGEELCEVLLSRPLVLEIDLTGVTYLSGGGCTALFMALLAARPHGTRVIVTHAGSRTRATLTQLGLTRVLDIYEEAGPYHS</sequence>
<dbReference type="EMBL" id="JARAKF010000001">
    <property type="protein sequence ID" value="MDU8993544.1"/>
    <property type="molecule type" value="Genomic_DNA"/>
</dbReference>
<dbReference type="CDD" id="cd07043">
    <property type="entry name" value="STAS_anti-anti-sigma_factors"/>
    <property type="match status" value="1"/>
</dbReference>
<comment type="caution">
    <text evidence="2">The sequence shown here is derived from an EMBL/GenBank/DDBJ whole genome shotgun (WGS) entry which is preliminary data.</text>
</comment>
<evidence type="ECO:0000259" key="1">
    <source>
        <dbReference type="PROSITE" id="PS50801"/>
    </source>
</evidence>
<dbReference type="PROSITE" id="PS50801">
    <property type="entry name" value="STAS"/>
    <property type="match status" value="1"/>
</dbReference>